<gene>
    <name evidence="2" type="ORF">A3D04_03695</name>
</gene>
<comment type="caution">
    <text evidence="2">The sequence shown here is derived from an EMBL/GenBank/DDBJ whole genome shotgun (WGS) entry which is preliminary data.</text>
</comment>
<dbReference type="STRING" id="1797714.A3D04_03695"/>
<dbReference type="AlphaFoldDB" id="A0A1F5GA16"/>
<name>A0A1F5GA16_9BACT</name>
<evidence type="ECO:0008006" key="4">
    <source>
        <dbReference type="Google" id="ProtNLM"/>
    </source>
</evidence>
<evidence type="ECO:0000313" key="2">
    <source>
        <dbReference type="EMBL" id="OGD88690.1"/>
    </source>
</evidence>
<evidence type="ECO:0000256" key="1">
    <source>
        <dbReference type="SAM" id="Phobius"/>
    </source>
</evidence>
<evidence type="ECO:0000313" key="3">
    <source>
        <dbReference type="Proteomes" id="UP000177369"/>
    </source>
</evidence>
<keyword evidence="1" id="KW-1133">Transmembrane helix</keyword>
<dbReference type="EMBL" id="MFBD01000019">
    <property type="protein sequence ID" value="OGD88690.1"/>
    <property type="molecule type" value="Genomic_DNA"/>
</dbReference>
<dbReference type="Proteomes" id="UP000177369">
    <property type="component" value="Unassembled WGS sequence"/>
</dbReference>
<keyword evidence="1" id="KW-0812">Transmembrane</keyword>
<reference evidence="2 3" key="1">
    <citation type="journal article" date="2016" name="Nat. Commun.">
        <title>Thousands of microbial genomes shed light on interconnected biogeochemical processes in an aquifer system.</title>
        <authorList>
            <person name="Anantharaman K."/>
            <person name="Brown C.T."/>
            <person name="Hug L.A."/>
            <person name="Sharon I."/>
            <person name="Castelle C.J."/>
            <person name="Probst A.J."/>
            <person name="Thomas B.C."/>
            <person name="Singh A."/>
            <person name="Wilkins M.J."/>
            <person name="Karaoz U."/>
            <person name="Brodie E.L."/>
            <person name="Williams K.H."/>
            <person name="Hubbard S.S."/>
            <person name="Banfield J.F."/>
        </authorList>
    </citation>
    <scope>NUCLEOTIDE SEQUENCE [LARGE SCALE GENOMIC DNA]</scope>
</reference>
<feature type="transmembrane region" description="Helical" evidence="1">
    <location>
        <begin position="6"/>
        <end position="32"/>
    </location>
</feature>
<organism evidence="2 3">
    <name type="scientific">Candidatus Curtissbacteria bacterium RIFCSPHIGHO2_02_FULL_40_16b</name>
    <dbReference type="NCBI Taxonomy" id="1797714"/>
    <lineage>
        <taxon>Bacteria</taxon>
        <taxon>Candidatus Curtissiibacteriota</taxon>
    </lineage>
</organism>
<protein>
    <recommendedName>
        <fullName evidence="4">ATP synthase F(0) sector subunit b</fullName>
    </recommendedName>
</protein>
<sequence length="184" mass="21326">MSFNLTQILTLLIIISFALSFLSLSMLTFLFVRMRQVLKQQEEIILLDKKINRRVTKKIESLAIEKIDGVITAIGSRLEEELKKHFTDLSEFAAEESNEMGKFIIKQQEAITRESQYHVANMLLKSEKEVAGYKQTKMKEVDQQVRDIVFRAAREVIGRSISFSEHEDLVNKALERAKKEKIFS</sequence>
<keyword evidence="1" id="KW-0472">Membrane</keyword>
<proteinExistence type="predicted"/>
<accession>A0A1F5GA16</accession>